<comment type="caution">
    <text evidence="2">The sequence shown here is derived from an EMBL/GenBank/DDBJ whole genome shotgun (WGS) entry which is preliminary data.</text>
</comment>
<evidence type="ECO:0000313" key="3">
    <source>
        <dbReference type="Proteomes" id="UP000006253"/>
    </source>
</evidence>
<evidence type="ECO:0008006" key="4">
    <source>
        <dbReference type="Google" id="ProtNLM"/>
    </source>
</evidence>
<keyword evidence="1" id="KW-0812">Transmembrane</keyword>
<sequence>MKFFIKNKIQRNFFIKKLLTFSIFLSGFIFYSFFDLLALDPLNPDLSYHSTPFILNIVKIRFPEKAEVLKLGTGNHWKIIPTQGRAWMLILREWDGFPSNEESLRSLLKDLFPNSKDLSVPTLANLKTIGGERNKIVSGTSLTIRYFLLEKNKKIVSIYICFDSENKIVSDFFQSPKNFLQPLSSVSF</sequence>
<name>A0A0E2BCR8_9LEPT</name>
<dbReference type="EMBL" id="AHMY02000051">
    <property type="protein sequence ID" value="EKO14958.1"/>
    <property type="molecule type" value="Genomic_DNA"/>
</dbReference>
<keyword evidence="1" id="KW-0472">Membrane</keyword>
<feature type="transmembrane region" description="Helical" evidence="1">
    <location>
        <begin position="21"/>
        <end position="39"/>
    </location>
</feature>
<organism evidence="2 3">
    <name type="scientific">Leptospira kirschneri str. H1</name>
    <dbReference type="NCBI Taxonomy" id="1049966"/>
    <lineage>
        <taxon>Bacteria</taxon>
        <taxon>Pseudomonadati</taxon>
        <taxon>Spirochaetota</taxon>
        <taxon>Spirochaetia</taxon>
        <taxon>Leptospirales</taxon>
        <taxon>Leptospiraceae</taxon>
        <taxon>Leptospira</taxon>
    </lineage>
</organism>
<proteinExistence type="predicted"/>
<keyword evidence="1" id="KW-1133">Transmembrane helix</keyword>
<dbReference type="AlphaFoldDB" id="A0A0E2BCR8"/>
<evidence type="ECO:0000313" key="2">
    <source>
        <dbReference type="EMBL" id="EKO14958.1"/>
    </source>
</evidence>
<dbReference type="Proteomes" id="UP000006253">
    <property type="component" value="Unassembled WGS sequence"/>
</dbReference>
<reference evidence="2 3" key="1">
    <citation type="submission" date="2012-10" db="EMBL/GenBank/DDBJ databases">
        <authorList>
            <person name="Harkins D.M."/>
            <person name="Durkin A.S."/>
            <person name="Brinkac L.M."/>
            <person name="Selengut J.D."/>
            <person name="Sanka R."/>
            <person name="DePew J."/>
            <person name="Purushe J."/>
            <person name="Peacock S.J."/>
            <person name="Thaipadungpanit J."/>
            <person name="Wuthiekanun V.W."/>
            <person name="Day N.P."/>
            <person name="Vinetz J.M."/>
            <person name="Sutton G.G."/>
            <person name="Nelson W.C."/>
            <person name="Fouts D.E."/>
        </authorList>
    </citation>
    <scope>NUCLEOTIDE SEQUENCE [LARGE SCALE GENOMIC DNA]</scope>
    <source>
        <strain evidence="2 3">H1</strain>
    </source>
</reference>
<protein>
    <recommendedName>
        <fullName evidence="4">Acyltransferase</fullName>
    </recommendedName>
</protein>
<accession>A0A0E2BCR8</accession>
<gene>
    <name evidence="2" type="ORF">LEP1GSC081_1468</name>
</gene>
<evidence type="ECO:0000256" key="1">
    <source>
        <dbReference type="SAM" id="Phobius"/>
    </source>
</evidence>
<dbReference type="RefSeq" id="WP_004766307.1">
    <property type="nucleotide sequence ID" value="NZ_AHMY02000051.1"/>
</dbReference>